<dbReference type="GO" id="GO:0016301">
    <property type="term" value="F:kinase activity"/>
    <property type="evidence" value="ECO:0007669"/>
    <property type="project" value="UniProtKB-KW"/>
</dbReference>
<organism evidence="14 15">
    <name type="scientific">Roseateles saccharophilus</name>
    <name type="common">Pseudomonas saccharophila</name>
    <dbReference type="NCBI Taxonomy" id="304"/>
    <lineage>
        <taxon>Bacteria</taxon>
        <taxon>Pseudomonadati</taxon>
        <taxon>Pseudomonadota</taxon>
        <taxon>Betaproteobacteria</taxon>
        <taxon>Burkholderiales</taxon>
        <taxon>Sphaerotilaceae</taxon>
        <taxon>Roseateles</taxon>
    </lineage>
</organism>
<dbReference type="RefSeq" id="WP_132570892.1">
    <property type="nucleotide sequence ID" value="NZ_CBCSGL010000068.1"/>
</dbReference>
<dbReference type="GO" id="GO:0004613">
    <property type="term" value="F:phosphoenolpyruvate carboxykinase (GTP) activity"/>
    <property type="evidence" value="ECO:0007669"/>
    <property type="project" value="UniProtKB-UniRule"/>
</dbReference>
<feature type="binding site" evidence="11">
    <location>
        <position position="84"/>
    </location>
    <ligand>
        <name>substrate</name>
    </ligand>
</feature>
<feature type="binding site" evidence="11">
    <location>
        <position position="410"/>
    </location>
    <ligand>
        <name>GTP</name>
        <dbReference type="ChEBI" id="CHEBI:37565"/>
    </ligand>
</feature>
<keyword evidence="14" id="KW-0670">Pyruvate</keyword>
<comment type="pathway">
    <text evidence="1 11">Carbohydrate biosynthesis; gluconeogenesis.</text>
</comment>
<protein>
    <recommendedName>
        <fullName evidence="11">Phosphoenolpyruvate carboxykinase [GTP]</fullName>
        <shortName evidence="11">PEP carboxykinase</shortName>
        <shortName evidence="11">PEPCK</shortName>
        <ecNumber evidence="11">4.1.1.32</ecNumber>
    </recommendedName>
    <alternativeName>
        <fullName evidence="11">GTP-dependent phosphoenolpyruvate carboxykinase</fullName>
        <shortName evidence="11">GTP-PEPCK</shortName>
    </alternativeName>
</protein>
<comment type="catalytic activity">
    <reaction evidence="11">
        <text>oxaloacetate + GTP = phosphoenolpyruvate + GDP + CO2</text>
        <dbReference type="Rhea" id="RHEA:10388"/>
        <dbReference type="ChEBI" id="CHEBI:16452"/>
        <dbReference type="ChEBI" id="CHEBI:16526"/>
        <dbReference type="ChEBI" id="CHEBI:37565"/>
        <dbReference type="ChEBI" id="CHEBI:58189"/>
        <dbReference type="ChEBI" id="CHEBI:58702"/>
        <dbReference type="EC" id="4.1.1.32"/>
    </reaction>
</comment>
<feature type="binding site" evidence="11">
    <location>
        <position position="309"/>
    </location>
    <ligand>
        <name>Mn(2+)</name>
        <dbReference type="ChEBI" id="CHEBI:29035"/>
    </ligand>
</feature>
<dbReference type="PROSITE" id="PS00505">
    <property type="entry name" value="PEPCK_GTP"/>
    <property type="match status" value="1"/>
</dbReference>
<dbReference type="Gene3D" id="3.40.449.10">
    <property type="entry name" value="Phosphoenolpyruvate Carboxykinase, domain 1"/>
    <property type="match status" value="1"/>
</dbReference>
<comment type="subcellular location">
    <subcellularLocation>
        <location evidence="11">Cytoplasm</location>
    </subcellularLocation>
</comment>
<proteinExistence type="inferred from homology"/>
<keyword evidence="15" id="KW-1185">Reference proteome</keyword>
<dbReference type="AlphaFoldDB" id="A0A4R3VBU5"/>
<dbReference type="GO" id="GO:0046327">
    <property type="term" value="P:glycerol biosynthetic process from pyruvate"/>
    <property type="evidence" value="ECO:0007669"/>
    <property type="project" value="TreeGrafter"/>
</dbReference>
<dbReference type="PANTHER" id="PTHR11561">
    <property type="entry name" value="PHOSPHOENOLPYRUVATE CARBOXYKINASE"/>
    <property type="match status" value="1"/>
</dbReference>
<dbReference type="PIRSF" id="PIRSF001348">
    <property type="entry name" value="PEP_carboxykinase_GTP"/>
    <property type="match status" value="1"/>
</dbReference>
<evidence type="ECO:0000256" key="6">
    <source>
        <dbReference type="ARBA" id="ARBA00022741"/>
    </source>
</evidence>
<dbReference type="GO" id="GO:0006094">
    <property type="term" value="P:gluconeogenesis"/>
    <property type="evidence" value="ECO:0007669"/>
    <property type="project" value="UniProtKB-UniRule"/>
</dbReference>
<dbReference type="GO" id="GO:0042594">
    <property type="term" value="P:response to starvation"/>
    <property type="evidence" value="ECO:0007669"/>
    <property type="project" value="TreeGrafter"/>
</dbReference>
<dbReference type="FunFam" id="3.40.449.10:FF:000005">
    <property type="entry name" value="Phosphoenolpyruvate carboxykinase [GTP]"/>
    <property type="match status" value="1"/>
</dbReference>
<dbReference type="InterPro" id="IPR008210">
    <property type="entry name" value="PEP_carboxykinase_N"/>
</dbReference>
<dbReference type="GO" id="GO:0030145">
    <property type="term" value="F:manganese ion binding"/>
    <property type="evidence" value="ECO:0007669"/>
    <property type="project" value="UniProtKB-UniRule"/>
</dbReference>
<dbReference type="UniPathway" id="UPA00138"/>
<dbReference type="SUPFAM" id="SSF53795">
    <property type="entry name" value="PEP carboxykinase-like"/>
    <property type="match status" value="1"/>
</dbReference>
<dbReference type="Gene3D" id="3.90.228.20">
    <property type="match status" value="1"/>
</dbReference>
<dbReference type="GO" id="GO:0019543">
    <property type="term" value="P:propionate catabolic process"/>
    <property type="evidence" value="ECO:0007669"/>
    <property type="project" value="TreeGrafter"/>
</dbReference>
<accession>A0A4R3VBU5</accession>
<keyword evidence="8 11" id="KW-0342">GTP-binding</keyword>
<dbReference type="SUPFAM" id="SSF68923">
    <property type="entry name" value="PEP carboxykinase N-terminal domain"/>
    <property type="match status" value="1"/>
</dbReference>
<feature type="binding site" evidence="11">
    <location>
        <position position="441"/>
    </location>
    <ligand>
        <name>GTP</name>
        <dbReference type="ChEBI" id="CHEBI:37565"/>
    </ligand>
</feature>
<keyword evidence="6 11" id="KW-0547">Nucleotide-binding</keyword>
<evidence type="ECO:0000256" key="1">
    <source>
        <dbReference type="ARBA" id="ARBA00004742"/>
    </source>
</evidence>
<evidence type="ECO:0000259" key="12">
    <source>
        <dbReference type="Pfam" id="PF00821"/>
    </source>
</evidence>
<evidence type="ECO:0000313" key="15">
    <source>
        <dbReference type="Proteomes" id="UP000295110"/>
    </source>
</evidence>
<dbReference type="GO" id="GO:0005525">
    <property type="term" value="F:GTP binding"/>
    <property type="evidence" value="ECO:0007669"/>
    <property type="project" value="UniProtKB-UniRule"/>
</dbReference>
<comment type="cofactor">
    <cofactor evidence="11">
        <name>Mn(2+)</name>
        <dbReference type="ChEBI" id="CHEBI:29035"/>
    </cofactor>
    <text evidence="11">Binds 1 Mn(2+) ion per subunit.</text>
</comment>
<comment type="similarity">
    <text evidence="2 11">Belongs to the phosphoenolpyruvate carboxykinase [GTP] family.</text>
</comment>
<keyword evidence="5 11" id="KW-0479">Metal-binding</keyword>
<keyword evidence="4 11" id="KW-0312">Gluconeogenesis</keyword>
<feature type="binding site" evidence="11">
    <location>
        <begin position="231"/>
        <end position="233"/>
    </location>
    <ligand>
        <name>substrate</name>
    </ligand>
</feature>
<dbReference type="InterPro" id="IPR013035">
    <property type="entry name" value="PEP_carboxykinase_C"/>
</dbReference>
<feature type="binding site" evidence="11">
    <location>
        <position position="282"/>
    </location>
    <ligand>
        <name>substrate</name>
    </ligand>
</feature>
<keyword evidence="7 11" id="KW-0210">Decarboxylase</keyword>
<evidence type="ECO:0000256" key="8">
    <source>
        <dbReference type="ARBA" id="ARBA00023134"/>
    </source>
</evidence>
<dbReference type="OrthoDB" id="9758871at2"/>
<dbReference type="GO" id="GO:0033993">
    <property type="term" value="P:response to lipid"/>
    <property type="evidence" value="ECO:0007669"/>
    <property type="project" value="TreeGrafter"/>
</dbReference>
<dbReference type="InterPro" id="IPR035078">
    <property type="entry name" value="PEP_carboxykinase_GTP_N"/>
</dbReference>
<sequence length="633" mass="68749">MNQPAMQGLRLNLPAYVKHARLIAWVAEIAALTEAAEVYWCDGSTDEYQRLCDQLVAAGTFKKLNPALRPGSYLANSDPSDVARVEDRTFICSAQKEDAGATNNWMAPAEMRELLQTGQADGTPALFKGCMRGRTLYVVPFSMGPLGSPIAHIGVELSDSPYVAVNMRTMTRMGRAVIELLGADGDFVPCVHSVGAPLEADQADVSWPCNKTKYIVHYPETREIWSYGSGYGGNALLGKKCFALRIASTMGRDQGWLAEHMLILGVESPAGKKYHVAAAFPSACGKTNFSMLVPPKGFEGWKVTTIGDDIAWIKPHSDGSLYAINPEAGYFGVAPGTNHKTNPNCMASLDRDVIFTNVALTDDGDVWWEGMEADSADKALPAHLIDWQGKDWTPAHARETGAKAAHPNARFTVAATNNPALDANWDNPAGVKIDAFIFGGRRSTTVPLVTEARNWTEGVYMAATMGSETTAAAAGQQGVVRRDPFAMLPFMGYNMADYFQHWLDLGAKLQAAGAKLPAIYCVNWFRKGADGKFVWPGYGENMRVLKWMLDRIEGSGKGGEHVFGVTPDYGDLNWQGLDFGADQFDTVTRIDAAEWHAEMKLHADLFAQLGAKVPAALLQTKAAIEARLLAEIG</sequence>
<dbReference type="Pfam" id="PF17297">
    <property type="entry name" value="PEPCK_N"/>
    <property type="match status" value="1"/>
</dbReference>
<evidence type="ECO:0000313" key="14">
    <source>
        <dbReference type="EMBL" id="TCV01058.1"/>
    </source>
</evidence>
<keyword evidence="9 11" id="KW-0464">Manganese</keyword>
<gene>
    <name evidence="11" type="primary">pckG</name>
    <name evidence="14" type="ORF">EV671_1007187</name>
</gene>
<name>A0A4R3VBU5_ROSSA</name>
<evidence type="ECO:0000256" key="5">
    <source>
        <dbReference type="ARBA" id="ARBA00022723"/>
    </source>
</evidence>
<evidence type="ECO:0000256" key="7">
    <source>
        <dbReference type="ARBA" id="ARBA00022793"/>
    </source>
</evidence>
<feature type="binding site" evidence="11">
    <location>
        <begin position="408"/>
        <end position="410"/>
    </location>
    <ligand>
        <name>substrate</name>
    </ligand>
</feature>
<keyword evidence="14" id="KW-0808">Transferase</keyword>
<evidence type="ECO:0000256" key="2">
    <source>
        <dbReference type="ARBA" id="ARBA00005796"/>
    </source>
</evidence>
<feature type="domain" description="Phosphoenolpyruvate carboxykinase C-terminal P-loop" evidence="12">
    <location>
        <begin position="256"/>
        <end position="626"/>
    </location>
</feature>
<dbReference type="EMBL" id="SMBU01000007">
    <property type="protein sequence ID" value="TCV01058.1"/>
    <property type="molecule type" value="Genomic_DNA"/>
</dbReference>
<feature type="binding site" evidence="11">
    <location>
        <begin position="538"/>
        <end position="541"/>
    </location>
    <ligand>
        <name>GTP</name>
        <dbReference type="ChEBI" id="CHEBI:37565"/>
    </ligand>
</feature>
<dbReference type="HAMAP" id="MF_00452">
    <property type="entry name" value="PEPCK_GTP"/>
    <property type="match status" value="1"/>
</dbReference>
<feature type="domain" description="Phosphoenolpyruvate carboxykinase GTP-utilising N-terminal" evidence="13">
    <location>
        <begin position="25"/>
        <end position="252"/>
    </location>
</feature>
<dbReference type="Gene3D" id="2.170.8.10">
    <property type="entry name" value="Phosphoenolpyruvate Carboxykinase, domain 2"/>
    <property type="match status" value="1"/>
</dbReference>
<reference evidence="14 15" key="1">
    <citation type="submission" date="2019-03" db="EMBL/GenBank/DDBJ databases">
        <title>Genomic Encyclopedia of Type Strains, Phase IV (KMG-IV): sequencing the most valuable type-strain genomes for metagenomic binning, comparative biology and taxonomic classification.</title>
        <authorList>
            <person name="Goeker M."/>
        </authorList>
    </citation>
    <scope>NUCLEOTIDE SEQUENCE [LARGE SCALE GENOMIC DNA]</scope>
    <source>
        <strain evidence="14 15">DSM 654</strain>
    </source>
</reference>
<feature type="binding site" evidence="11">
    <location>
        <begin position="283"/>
        <end position="288"/>
    </location>
    <ligand>
        <name>GTP</name>
        <dbReference type="ChEBI" id="CHEBI:37565"/>
    </ligand>
</feature>
<dbReference type="InterPro" id="IPR018091">
    <property type="entry name" value="PEP_carboxykin_GTP_CS"/>
</dbReference>
<comment type="caution">
    <text evidence="14">The sequence shown here is derived from an EMBL/GenBank/DDBJ whole genome shotgun (WGS) entry which is preliminary data.</text>
</comment>
<comment type="subunit">
    <text evidence="3 11">Monomer.</text>
</comment>
<evidence type="ECO:0000256" key="3">
    <source>
        <dbReference type="ARBA" id="ARBA00011245"/>
    </source>
</evidence>
<keyword evidence="10 11" id="KW-0456">Lyase</keyword>
<comment type="function">
    <text evidence="11">Catalyzes the conversion of oxaloacetate (OAA) to phosphoenolpyruvate (PEP), the rate-limiting step in the metabolic pathway that produces glucose from lactate and other precursors derived from the citric acid cycle.</text>
</comment>
<feature type="binding site" evidence="11">
    <location>
        <position position="240"/>
    </location>
    <ligand>
        <name>Mn(2+)</name>
        <dbReference type="ChEBI" id="CHEBI:29035"/>
    </ligand>
</feature>
<dbReference type="Pfam" id="PF00821">
    <property type="entry name" value="PEPCK_GTP"/>
    <property type="match status" value="1"/>
</dbReference>
<dbReference type="InterPro" id="IPR035077">
    <property type="entry name" value="PEP_carboxykinase_GTP_C"/>
</dbReference>
<evidence type="ECO:0000256" key="10">
    <source>
        <dbReference type="ARBA" id="ARBA00023239"/>
    </source>
</evidence>
<dbReference type="Proteomes" id="UP000295110">
    <property type="component" value="Unassembled WGS sequence"/>
</dbReference>
<evidence type="ECO:0000256" key="9">
    <source>
        <dbReference type="ARBA" id="ARBA00023211"/>
    </source>
</evidence>
<dbReference type="GO" id="GO:0006107">
    <property type="term" value="P:oxaloacetate metabolic process"/>
    <property type="evidence" value="ECO:0007669"/>
    <property type="project" value="TreeGrafter"/>
</dbReference>
<evidence type="ECO:0000256" key="11">
    <source>
        <dbReference type="HAMAP-Rule" id="MF_00452"/>
    </source>
</evidence>
<dbReference type="EC" id="4.1.1.32" evidence="11"/>
<dbReference type="CDD" id="cd00819">
    <property type="entry name" value="PEPCK_GTP"/>
    <property type="match status" value="1"/>
</dbReference>
<evidence type="ECO:0000259" key="13">
    <source>
        <dbReference type="Pfam" id="PF17297"/>
    </source>
</evidence>
<feature type="active site" evidence="11">
    <location>
        <position position="284"/>
    </location>
</feature>
<feature type="binding site" evidence="11">
    <location>
        <position position="260"/>
    </location>
    <ligand>
        <name>Mn(2+)</name>
        <dbReference type="ChEBI" id="CHEBI:29035"/>
    </ligand>
</feature>
<keyword evidence="14" id="KW-0418">Kinase</keyword>
<dbReference type="GO" id="GO:0071333">
    <property type="term" value="P:cellular response to glucose stimulus"/>
    <property type="evidence" value="ECO:0007669"/>
    <property type="project" value="TreeGrafter"/>
</dbReference>
<dbReference type="GO" id="GO:0005829">
    <property type="term" value="C:cytosol"/>
    <property type="evidence" value="ECO:0007669"/>
    <property type="project" value="TreeGrafter"/>
</dbReference>
<dbReference type="InterPro" id="IPR008209">
    <property type="entry name" value="PEP_carboxykinase_GTP"/>
</dbReference>
<keyword evidence="11" id="KW-0963">Cytoplasm</keyword>
<dbReference type="NCBIfam" id="NF003253">
    <property type="entry name" value="PRK04210.1"/>
    <property type="match status" value="1"/>
</dbReference>
<dbReference type="PANTHER" id="PTHR11561:SF0">
    <property type="entry name" value="PHOSPHOENOLPYRUVATE CARBOXYKINASE [GTP]-RELATED"/>
    <property type="match status" value="1"/>
</dbReference>
<evidence type="ECO:0000256" key="4">
    <source>
        <dbReference type="ARBA" id="ARBA00022432"/>
    </source>
</evidence>